<organism evidence="3 4">
    <name type="scientific">Rhizobium viscosum</name>
    <name type="common">Arthrobacter viscosus</name>
    <dbReference type="NCBI Taxonomy" id="1673"/>
    <lineage>
        <taxon>Bacteria</taxon>
        <taxon>Pseudomonadati</taxon>
        <taxon>Pseudomonadota</taxon>
        <taxon>Alphaproteobacteria</taxon>
        <taxon>Hyphomicrobiales</taxon>
        <taxon>Rhizobiaceae</taxon>
        <taxon>Rhizobium/Agrobacterium group</taxon>
        <taxon>Rhizobium</taxon>
    </lineage>
</organism>
<evidence type="ECO:0000313" key="3">
    <source>
        <dbReference type="EMBL" id="MBE1507653.1"/>
    </source>
</evidence>
<feature type="signal peptide" evidence="2">
    <location>
        <begin position="1"/>
        <end position="30"/>
    </location>
</feature>
<sequence length="116" mass="12511">MSMLRKIAATGLISLTLAVGSIATVTPALAHGGGGGHGGGGHEEGGHMGGEHMGGFGMGHFDREGNRGAFFAHDRFDGRFRDRGPFFLGSNDDYDRCYWQWDTQRPGHPVRTEVCY</sequence>
<dbReference type="EMBL" id="JADBEC010000002">
    <property type="protein sequence ID" value="MBE1507653.1"/>
    <property type="molecule type" value="Genomic_DNA"/>
</dbReference>
<feature type="compositionally biased region" description="Basic and acidic residues" evidence="1">
    <location>
        <begin position="40"/>
        <end position="50"/>
    </location>
</feature>
<proteinExistence type="predicted"/>
<evidence type="ECO:0000256" key="1">
    <source>
        <dbReference type="SAM" id="MobiDB-lite"/>
    </source>
</evidence>
<comment type="caution">
    <text evidence="3">The sequence shown here is derived from an EMBL/GenBank/DDBJ whole genome shotgun (WGS) entry which is preliminary data.</text>
</comment>
<accession>A0ABR9IX17</accession>
<keyword evidence="2" id="KW-0732">Signal</keyword>
<evidence type="ECO:0000313" key="4">
    <source>
        <dbReference type="Proteomes" id="UP000620262"/>
    </source>
</evidence>
<feature type="chain" id="PRO_5046818342" description="Sulfur globule protein" evidence="2">
    <location>
        <begin position="31"/>
        <end position="116"/>
    </location>
</feature>
<name>A0ABR9IX17_RHIVS</name>
<dbReference type="Proteomes" id="UP000620262">
    <property type="component" value="Unassembled WGS sequence"/>
</dbReference>
<evidence type="ECO:0000256" key="2">
    <source>
        <dbReference type="SAM" id="SignalP"/>
    </source>
</evidence>
<feature type="region of interest" description="Disordered" evidence="1">
    <location>
        <begin position="31"/>
        <end position="58"/>
    </location>
</feature>
<keyword evidence="4" id="KW-1185">Reference proteome</keyword>
<protein>
    <recommendedName>
        <fullName evidence="5">Sulfur globule protein</fullName>
    </recommendedName>
</protein>
<evidence type="ECO:0008006" key="5">
    <source>
        <dbReference type="Google" id="ProtNLM"/>
    </source>
</evidence>
<gene>
    <name evidence="3" type="ORF">H4W29_004898</name>
</gene>
<reference evidence="3 4" key="1">
    <citation type="submission" date="2020-10" db="EMBL/GenBank/DDBJ databases">
        <title>Sequencing the genomes of 1000 actinobacteria strains.</title>
        <authorList>
            <person name="Klenk H.-P."/>
        </authorList>
    </citation>
    <scope>NUCLEOTIDE SEQUENCE [LARGE SCALE GENOMIC DNA]</scope>
    <source>
        <strain evidence="3 4">DSM 7307</strain>
    </source>
</reference>